<evidence type="ECO:0000313" key="3">
    <source>
        <dbReference type="Proteomes" id="UP000501128"/>
    </source>
</evidence>
<dbReference type="RefSeq" id="WP_169549435.1">
    <property type="nucleotide sequence ID" value="NZ_CP051677.1"/>
</dbReference>
<dbReference type="EMBL" id="CP051677">
    <property type="protein sequence ID" value="QJD77492.1"/>
    <property type="molecule type" value="Genomic_DNA"/>
</dbReference>
<evidence type="ECO:0000313" key="2">
    <source>
        <dbReference type="EMBL" id="QJD77492.1"/>
    </source>
</evidence>
<accession>A0A7L5DJ90</accession>
<sequence length="70" mass="8042">MNIKIGSFIISKPVWIRLGLIAIVVILMIALDWLDKFIIWGLFIPTTLTEIVRQFRVDNGYADADETPEH</sequence>
<organism evidence="2 3">
    <name type="scientific">Spirosoma rhododendri</name>
    <dbReference type="NCBI Taxonomy" id="2728024"/>
    <lineage>
        <taxon>Bacteria</taxon>
        <taxon>Pseudomonadati</taxon>
        <taxon>Bacteroidota</taxon>
        <taxon>Cytophagia</taxon>
        <taxon>Cytophagales</taxon>
        <taxon>Cytophagaceae</taxon>
        <taxon>Spirosoma</taxon>
    </lineage>
</organism>
<keyword evidence="1" id="KW-1133">Transmembrane helix</keyword>
<protein>
    <submittedName>
        <fullName evidence="2">Uncharacterized protein</fullName>
    </submittedName>
</protein>
<name>A0A7L5DJ90_9BACT</name>
<evidence type="ECO:0000256" key="1">
    <source>
        <dbReference type="SAM" id="Phobius"/>
    </source>
</evidence>
<keyword evidence="3" id="KW-1185">Reference proteome</keyword>
<keyword evidence="1" id="KW-0812">Transmembrane</keyword>
<proteinExistence type="predicted"/>
<dbReference type="KEGG" id="srho:HH216_02975"/>
<keyword evidence="1" id="KW-0472">Membrane</keyword>
<feature type="transmembrane region" description="Helical" evidence="1">
    <location>
        <begin position="14"/>
        <end position="34"/>
    </location>
</feature>
<reference evidence="2 3" key="1">
    <citation type="submission" date="2020-04" db="EMBL/GenBank/DDBJ databases">
        <title>Genome sequencing of novel species.</title>
        <authorList>
            <person name="Heo J."/>
            <person name="Kim S.-J."/>
            <person name="Kim J.-S."/>
            <person name="Hong S.-B."/>
            <person name="Kwon S.-W."/>
        </authorList>
    </citation>
    <scope>NUCLEOTIDE SEQUENCE [LARGE SCALE GENOMIC DNA]</scope>
    <source>
        <strain evidence="2 3">CJU-R4</strain>
    </source>
</reference>
<dbReference type="Proteomes" id="UP000501128">
    <property type="component" value="Chromosome"/>
</dbReference>
<gene>
    <name evidence="2" type="ORF">HH216_02975</name>
</gene>
<dbReference type="AlphaFoldDB" id="A0A7L5DJ90"/>